<keyword evidence="2 6" id="KW-0808">Transferase</keyword>
<evidence type="ECO:0000256" key="3">
    <source>
        <dbReference type="ARBA" id="ARBA00022741"/>
    </source>
</evidence>
<keyword evidence="4 6" id="KW-0418">Kinase</keyword>
<dbReference type="GO" id="GO:0005524">
    <property type="term" value="F:ATP binding"/>
    <property type="evidence" value="ECO:0007669"/>
    <property type="project" value="UniProtKB-KW"/>
</dbReference>
<comment type="function">
    <text evidence="6">Catalyzes the formation of acetyl phosphate from acetate and ATP. Can also catalyze the reverse reaction.</text>
</comment>
<dbReference type="GO" id="GO:0000287">
    <property type="term" value="F:magnesium ion binding"/>
    <property type="evidence" value="ECO:0007669"/>
    <property type="project" value="UniProtKB-UniRule"/>
</dbReference>
<accession>A0AAX2AHF7</accession>
<keyword evidence="6" id="KW-0479">Metal-binding</keyword>
<feature type="binding site" evidence="6">
    <location>
        <begin position="205"/>
        <end position="209"/>
    </location>
    <ligand>
        <name>ATP</name>
        <dbReference type="ChEBI" id="CHEBI:30616"/>
    </ligand>
</feature>
<evidence type="ECO:0000256" key="5">
    <source>
        <dbReference type="ARBA" id="ARBA00022840"/>
    </source>
</evidence>
<reference evidence="8 9" key="1">
    <citation type="submission" date="2017-09" db="EMBL/GenBank/DDBJ databases">
        <title>Genomics of the genus Arcobacter.</title>
        <authorList>
            <person name="Perez-Cataluna A."/>
            <person name="Figueras M.J."/>
            <person name="Salas-Masso N."/>
        </authorList>
    </citation>
    <scope>NUCLEOTIDE SEQUENCE [LARGE SCALE GENOMIC DNA]</scope>
    <source>
        <strain evidence="8 9">CECT 7386</strain>
    </source>
</reference>
<dbReference type="InterPro" id="IPR004372">
    <property type="entry name" value="Ac/propionate_kinase"/>
</dbReference>
<evidence type="ECO:0000256" key="7">
    <source>
        <dbReference type="RuleBase" id="RU003835"/>
    </source>
</evidence>
<evidence type="ECO:0000256" key="4">
    <source>
        <dbReference type="ARBA" id="ARBA00022777"/>
    </source>
</evidence>
<dbReference type="CDD" id="cd24010">
    <property type="entry name" value="ASKHA_NBD_AcK_PK"/>
    <property type="match status" value="1"/>
</dbReference>
<comment type="subunit">
    <text evidence="6">Homodimer.</text>
</comment>
<dbReference type="InterPro" id="IPR023865">
    <property type="entry name" value="Aliphatic_acid_kinase_CS"/>
</dbReference>
<dbReference type="EC" id="2.7.2.1" evidence="6"/>
<dbReference type="AlphaFoldDB" id="A0AAX2AHF7"/>
<dbReference type="Pfam" id="PF00871">
    <property type="entry name" value="Acetate_kinase"/>
    <property type="match status" value="1"/>
</dbReference>
<name>A0AAX2AHF7_9BACT</name>
<comment type="cofactor">
    <cofactor evidence="6">
        <name>Mg(2+)</name>
        <dbReference type="ChEBI" id="CHEBI:18420"/>
    </cofactor>
    <cofactor evidence="6">
        <name>Mn(2+)</name>
        <dbReference type="ChEBI" id="CHEBI:29035"/>
    </cofactor>
    <text evidence="6">Mg(2+). Can also accept Mn(2+).</text>
</comment>
<dbReference type="PIRSF" id="PIRSF000722">
    <property type="entry name" value="Acetate_prop_kin"/>
    <property type="match status" value="1"/>
</dbReference>
<dbReference type="EMBL" id="NXID01000011">
    <property type="protein sequence ID" value="RXK16268.1"/>
    <property type="molecule type" value="Genomic_DNA"/>
</dbReference>
<dbReference type="PROSITE" id="PS01076">
    <property type="entry name" value="ACETATE_KINASE_2"/>
    <property type="match status" value="1"/>
</dbReference>
<dbReference type="InterPro" id="IPR000890">
    <property type="entry name" value="Aliphatic_acid_kin_short-chain"/>
</dbReference>
<comment type="caution">
    <text evidence="8">The sequence shown here is derived from an EMBL/GenBank/DDBJ whole genome shotgun (WGS) entry which is preliminary data.</text>
</comment>
<organism evidence="8 9">
    <name type="scientific">Malaciobacter mytili LMG 24559</name>
    <dbReference type="NCBI Taxonomy" id="1032238"/>
    <lineage>
        <taxon>Bacteria</taxon>
        <taxon>Pseudomonadati</taxon>
        <taxon>Campylobacterota</taxon>
        <taxon>Epsilonproteobacteria</taxon>
        <taxon>Campylobacterales</taxon>
        <taxon>Arcobacteraceae</taxon>
        <taxon>Malaciobacter</taxon>
    </lineage>
</organism>
<keyword evidence="6" id="KW-0963">Cytoplasm</keyword>
<evidence type="ECO:0000313" key="8">
    <source>
        <dbReference type="EMBL" id="RXK16268.1"/>
    </source>
</evidence>
<dbReference type="PANTHER" id="PTHR21060">
    <property type="entry name" value="ACETATE KINASE"/>
    <property type="match status" value="1"/>
</dbReference>
<proteinExistence type="inferred from homology"/>
<dbReference type="RefSeq" id="WP_114841086.1">
    <property type="nucleotide sequence ID" value="NZ_CP031219.1"/>
</dbReference>
<keyword evidence="6" id="KW-0460">Magnesium</keyword>
<evidence type="ECO:0000256" key="2">
    <source>
        <dbReference type="ARBA" id="ARBA00022679"/>
    </source>
</evidence>
<feature type="binding site" evidence="6">
    <location>
        <position position="90"/>
    </location>
    <ligand>
        <name>substrate</name>
    </ligand>
</feature>
<comment type="subcellular location">
    <subcellularLocation>
        <location evidence="6">Cytoplasm</location>
    </subcellularLocation>
</comment>
<protein>
    <recommendedName>
        <fullName evidence="6">Acetate kinase</fullName>
        <ecNumber evidence="6">2.7.2.1</ecNumber>
    </recommendedName>
    <alternativeName>
        <fullName evidence="6">Acetokinase</fullName>
    </alternativeName>
</protein>
<dbReference type="PROSITE" id="PS01075">
    <property type="entry name" value="ACETATE_KINASE_1"/>
    <property type="match status" value="1"/>
</dbReference>
<dbReference type="SUPFAM" id="SSF53067">
    <property type="entry name" value="Actin-like ATPase domain"/>
    <property type="match status" value="2"/>
</dbReference>
<dbReference type="KEGG" id="amyt:AMYT_0597"/>
<evidence type="ECO:0000256" key="1">
    <source>
        <dbReference type="ARBA" id="ARBA00008748"/>
    </source>
</evidence>
<evidence type="ECO:0000256" key="6">
    <source>
        <dbReference type="HAMAP-Rule" id="MF_00020"/>
    </source>
</evidence>
<dbReference type="Gene3D" id="3.30.420.40">
    <property type="match status" value="2"/>
</dbReference>
<keyword evidence="3 6" id="KW-0547">Nucleotide-binding</keyword>
<evidence type="ECO:0000313" key="9">
    <source>
        <dbReference type="Proteomes" id="UP000290092"/>
    </source>
</evidence>
<comment type="pathway">
    <text evidence="6">Metabolic intermediate biosynthesis; acetyl-CoA biosynthesis; acetyl-CoA from acetate: step 1/2.</text>
</comment>
<feature type="binding site" evidence="6">
    <location>
        <begin position="328"/>
        <end position="332"/>
    </location>
    <ligand>
        <name>ATP</name>
        <dbReference type="ChEBI" id="CHEBI:30616"/>
    </ligand>
</feature>
<feature type="site" description="Transition state stabilizer" evidence="6">
    <location>
        <position position="179"/>
    </location>
</feature>
<keyword evidence="9" id="KW-1185">Reference proteome</keyword>
<dbReference type="InterPro" id="IPR043129">
    <property type="entry name" value="ATPase_NBD"/>
</dbReference>
<dbReference type="PRINTS" id="PR00471">
    <property type="entry name" value="ACETATEKNASE"/>
</dbReference>
<feature type="active site" description="Proton donor/acceptor" evidence="6">
    <location>
        <position position="147"/>
    </location>
</feature>
<feature type="binding site" evidence="6">
    <location>
        <position position="7"/>
    </location>
    <ligand>
        <name>Mg(2+)</name>
        <dbReference type="ChEBI" id="CHEBI:18420"/>
    </ligand>
</feature>
<comment type="similarity">
    <text evidence="1 6 7">Belongs to the acetokinase family.</text>
</comment>
<feature type="binding site" evidence="6">
    <location>
        <begin position="280"/>
        <end position="282"/>
    </location>
    <ligand>
        <name>ATP</name>
        <dbReference type="ChEBI" id="CHEBI:30616"/>
    </ligand>
</feature>
<dbReference type="Proteomes" id="UP000290092">
    <property type="component" value="Unassembled WGS sequence"/>
</dbReference>
<dbReference type="GO" id="GO:0006083">
    <property type="term" value="P:acetate metabolic process"/>
    <property type="evidence" value="ECO:0007669"/>
    <property type="project" value="TreeGrafter"/>
</dbReference>
<gene>
    <name evidence="6" type="primary">ackA</name>
    <name evidence="8" type="ORF">CP985_04315</name>
</gene>
<dbReference type="GO" id="GO:0008776">
    <property type="term" value="F:acetate kinase activity"/>
    <property type="evidence" value="ECO:0007669"/>
    <property type="project" value="UniProtKB-UniRule"/>
</dbReference>
<dbReference type="NCBIfam" id="TIGR00016">
    <property type="entry name" value="ackA"/>
    <property type="match status" value="1"/>
</dbReference>
<comment type="catalytic activity">
    <reaction evidence="6">
        <text>acetate + ATP = acetyl phosphate + ADP</text>
        <dbReference type="Rhea" id="RHEA:11352"/>
        <dbReference type="ChEBI" id="CHEBI:22191"/>
        <dbReference type="ChEBI" id="CHEBI:30089"/>
        <dbReference type="ChEBI" id="CHEBI:30616"/>
        <dbReference type="ChEBI" id="CHEBI:456216"/>
        <dbReference type="EC" id="2.7.2.1"/>
    </reaction>
</comment>
<sequence>MLVLILNAGSSSLKYQLMNHATHDVFASGLAERIGIDGRLVHEAKGTKTVKEVNLPTHKEAIELVLDLLANGAQKVIDSVEKDIDAIGHRVVHGGEYFSKSVIIDENVVAKLERLIPLAPLHNPAHIMGIKICMELMPGKPNVAVFDTAFHQTMEPSTYMYAVPYEDYKEHGVRKYGFHGTSHYFVSNEASKLLNKQNSKIIVCHLGNGSSICAVKDGKSIDTSMGLTPLEGLVMGTRSGDLDPAVISYLMQKKEMSAEQIVDYLNKKSGLLGISGISSDLREIIEASTKGDERAMLSIDMKCNRIKKYICSYAGVLGGVDAICFTAGVGENASLIREKVCQGLVFMGIELDKEKNDTRQSGKREINTESSKTKIFVIPTNEEYVIANDTYTLVKDLYK</sequence>
<keyword evidence="5 6" id="KW-0067">ATP-binding</keyword>
<dbReference type="HAMAP" id="MF_00020">
    <property type="entry name" value="Acetate_kinase"/>
    <property type="match status" value="1"/>
</dbReference>
<feature type="binding site" evidence="6">
    <location>
        <position position="382"/>
    </location>
    <ligand>
        <name>Mg(2+)</name>
        <dbReference type="ChEBI" id="CHEBI:18420"/>
    </ligand>
</feature>
<dbReference type="GO" id="GO:0005737">
    <property type="term" value="C:cytoplasm"/>
    <property type="evidence" value="ECO:0007669"/>
    <property type="project" value="UniProtKB-SubCell"/>
</dbReference>
<dbReference type="GO" id="GO:0006085">
    <property type="term" value="P:acetyl-CoA biosynthetic process"/>
    <property type="evidence" value="ECO:0007669"/>
    <property type="project" value="UniProtKB-UniRule"/>
</dbReference>
<dbReference type="PANTHER" id="PTHR21060:SF15">
    <property type="entry name" value="ACETATE KINASE-RELATED"/>
    <property type="match status" value="1"/>
</dbReference>
<feature type="site" description="Transition state stabilizer" evidence="6">
    <location>
        <position position="238"/>
    </location>
</feature>
<feature type="binding site" evidence="6">
    <location>
        <position position="14"/>
    </location>
    <ligand>
        <name>ATP</name>
        <dbReference type="ChEBI" id="CHEBI:30616"/>
    </ligand>
</feature>